<protein>
    <submittedName>
        <fullName evidence="2">DUF2180 family protein</fullName>
    </submittedName>
</protein>
<dbReference type="RefSeq" id="WP_315879697.1">
    <property type="nucleotide sequence ID" value="NZ_JAWCTQ010000029.1"/>
</dbReference>
<evidence type="ECO:0000313" key="3">
    <source>
        <dbReference type="Proteomes" id="UP001250181"/>
    </source>
</evidence>
<proteinExistence type="predicted"/>
<name>A0ABU3QPG9_9ACTN</name>
<feature type="region of interest" description="Disordered" evidence="1">
    <location>
        <begin position="64"/>
        <end position="86"/>
    </location>
</feature>
<evidence type="ECO:0000313" key="2">
    <source>
        <dbReference type="EMBL" id="MDT9684642.1"/>
    </source>
</evidence>
<feature type="compositionally biased region" description="Gly residues" evidence="1">
    <location>
        <begin position="65"/>
        <end position="86"/>
    </location>
</feature>
<keyword evidence="3" id="KW-1185">Reference proteome</keyword>
<reference evidence="2 3" key="1">
    <citation type="submission" date="2023-09" db="EMBL/GenBank/DDBJ databases">
        <title>Streptomyces sp. nov.: A antagonism against Alternaria gaisen Producing Streptochlin, Isolated from Tamarix root soil.</title>
        <authorList>
            <person name="Chen Y."/>
        </authorList>
    </citation>
    <scope>NUCLEOTIDE SEQUENCE [LARGE SCALE GENOMIC DNA]</scope>
    <source>
        <strain evidence="2 3">TRM76323</strain>
    </source>
</reference>
<dbReference type="InterPro" id="IPR017211">
    <property type="entry name" value="UCP037465_Znf"/>
</dbReference>
<sequence>MNCYECARPNPAVAVCRSCGAGLCRDHVRVRGEELHEIVGPGPSRRAQGRRLLCGVCVGVPSAPGEGGPLDGGGVLDGGGGEGGVP</sequence>
<dbReference type="Proteomes" id="UP001250181">
    <property type="component" value="Unassembled WGS sequence"/>
</dbReference>
<dbReference type="EMBL" id="JAWCTQ010000029">
    <property type="protein sequence ID" value="MDT9684642.1"/>
    <property type="molecule type" value="Genomic_DNA"/>
</dbReference>
<dbReference type="Pfam" id="PF09947">
    <property type="entry name" value="DUF2180"/>
    <property type="match status" value="1"/>
</dbReference>
<comment type="caution">
    <text evidence="2">The sequence shown here is derived from an EMBL/GenBank/DDBJ whole genome shotgun (WGS) entry which is preliminary data.</text>
</comment>
<accession>A0ABU3QPG9</accession>
<organism evidence="2 3">
    <name type="scientific">Streptomyces tamarix</name>
    <dbReference type="NCBI Taxonomy" id="3078565"/>
    <lineage>
        <taxon>Bacteria</taxon>
        <taxon>Bacillati</taxon>
        <taxon>Actinomycetota</taxon>
        <taxon>Actinomycetes</taxon>
        <taxon>Kitasatosporales</taxon>
        <taxon>Streptomycetaceae</taxon>
        <taxon>Streptomyces</taxon>
    </lineage>
</organism>
<gene>
    <name evidence="2" type="ORF">RND61_21665</name>
</gene>
<evidence type="ECO:0000256" key="1">
    <source>
        <dbReference type="SAM" id="MobiDB-lite"/>
    </source>
</evidence>